<feature type="active site" evidence="19">
    <location>
        <position position="265"/>
    </location>
</feature>
<evidence type="ECO:0000256" key="14">
    <source>
        <dbReference type="ARBA" id="ARBA00023136"/>
    </source>
</evidence>
<dbReference type="PANTHER" id="PTHR10127">
    <property type="entry name" value="DISCOIDIN, CUB, EGF, LAMININ , AND ZINC METALLOPROTEASE DOMAIN CONTAINING"/>
    <property type="match status" value="1"/>
</dbReference>
<sequence length="899" mass="101063">MFGDDCSDILTIDFCRTPLSEIRSIYQKIRECDGLDKSKTVTALRAGEDRAMLLGLSMVFVSVMMYFVLGITILRSYSDRSRKRILYTLHAVFFLLHKNNSNNVTSVYTVRLESTLVCKCVCSWSNATSNSAVWPRLEYDVDEGHDWDIFNINEAAGLDLLEGDIEQEETFSRNSIIGDKYRWPTTIPYYLEDSVDMNAKGVILKAFDQYRLKTCIDFTPWNGEKNYISVFKGSGCFSSVGNQHEGKQRLSIGNNCDRLGTVEHEFLHALGFWHEQSRADRDDYVTIMWDRIEPGKQHNFKTYDDKVSSALGVPYDYGSVMHYSKTSFNIGSEPTIVTKIPHFLDVIGQRMGFSANDLTKLNRLYNCTKSSAFVDSCDFEEKNICGMIQGLGNTKWEQRSSVSGGPHDDFSNMGQCKGKGFFMHFSTATAEPGEGAFLESRWLYPKPGAQCLQFALHNTGAADDVLNIFVREYDEAVPGGKLGLFKSISGGVMGSWELHNVNLNVTQKARVVFQGVRGKGPSKGGFSLDDINLSSTKCPQHVWHIRNITGLMATTPAGQKRYSPRFLSSAGYSFQVGAYLNGRSDRPGYVGLYFHLTSGPNDHSLKWPCPWQQATMALMDQHSDIRQQTNMHRMVTTDPDKLDGKEYYWDDPRKVGSKVTEADGSYYYRGPGTGTSTFITHSRLRSRQFIKGDDAFFLLSLEDISHLLVPQPLPRSAAHAGTSARKAADQDAPQGAATSPTQIMAVALSAAAAVFVVSALILGSARRMRMRRQQGSEDLVTLEDMPGFMEGMSRVSDLLFTLRSPQPWPSSNLKFESWKAPWQLVVSQTVDAYRAKTELIKSEQIDHFYECGTREKLKPERERLSPDHRLLESLITKDAVDFKALRRCIWVVCFMLGVN</sequence>
<evidence type="ECO:0000256" key="13">
    <source>
        <dbReference type="ARBA" id="ARBA00023065"/>
    </source>
</evidence>
<dbReference type="InterPro" id="IPR037096">
    <property type="entry name" value="KCNMB2_ball/chain_dom_sf"/>
</dbReference>
<feature type="domain" description="MAM" evidence="22">
    <location>
        <begin position="375"/>
        <end position="540"/>
    </location>
</feature>
<dbReference type="SUPFAM" id="SSF55486">
    <property type="entry name" value="Metalloproteases ('zincins'), catalytic domain"/>
    <property type="match status" value="1"/>
</dbReference>
<evidence type="ECO:0000256" key="15">
    <source>
        <dbReference type="ARBA" id="ARBA00023145"/>
    </source>
</evidence>
<dbReference type="FunFam" id="2.60.120.200:FF:000037">
    <property type="entry name" value="Meprin A subunit"/>
    <property type="match status" value="1"/>
</dbReference>
<dbReference type="Pfam" id="PF03185">
    <property type="entry name" value="CaKB"/>
    <property type="match status" value="1"/>
</dbReference>
<keyword evidence="5 19" id="KW-0645">Protease</keyword>
<comment type="caution">
    <text evidence="19">Lacks conserved residue(s) required for the propagation of feature annotation.</text>
</comment>
<evidence type="ECO:0000256" key="17">
    <source>
        <dbReference type="ARBA" id="ARBA00023180"/>
    </source>
</evidence>
<reference evidence="25 26" key="1">
    <citation type="submission" date="2019-06" db="EMBL/GenBank/DDBJ databases">
        <title>Draft genomes of female and male turbot (Scophthalmus maximus).</title>
        <authorList>
            <person name="Xu H."/>
            <person name="Xu X.-W."/>
            <person name="Shao C."/>
            <person name="Chen S."/>
        </authorList>
    </citation>
    <scope>NUCLEOTIDE SEQUENCE [LARGE SCALE GENOMIC DNA]</scope>
    <source>
        <strain evidence="25">Ysfricsl-2016a</strain>
        <tissue evidence="25">Blood</tissue>
    </source>
</reference>
<keyword evidence="11 21" id="KW-1133">Transmembrane helix</keyword>
<dbReference type="Gene3D" id="4.10.81.20">
    <property type="entry name" value="KCNMB2, ball/chain domain"/>
    <property type="match status" value="1"/>
</dbReference>
<evidence type="ECO:0000256" key="19">
    <source>
        <dbReference type="PROSITE-ProRule" id="PRU01211"/>
    </source>
</evidence>
<evidence type="ECO:0000256" key="5">
    <source>
        <dbReference type="ARBA" id="ARBA00022670"/>
    </source>
</evidence>
<dbReference type="GO" id="GO:0015269">
    <property type="term" value="F:calcium-activated potassium channel activity"/>
    <property type="evidence" value="ECO:0007669"/>
    <property type="project" value="InterPro"/>
</dbReference>
<keyword evidence="12 19" id="KW-0482">Metalloprotease</keyword>
<keyword evidence="17" id="KW-0325">Glycoprotein</keyword>
<feature type="domain" description="Peptidase M12A" evidence="24">
    <location>
        <begin position="174"/>
        <end position="368"/>
    </location>
</feature>
<feature type="binding site" evidence="19">
    <location>
        <position position="264"/>
    </location>
    <ligand>
        <name>Zn(2+)</name>
        <dbReference type="ChEBI" id="CHEBI:29105"/>
        <note>catalytic</note>
    </ligand>
</feature>
<feature type="transmembrane region" description="Helical" evidence="21">
    <location>
        <begin position="743"/>
        <end position="763"/>
    </location>
</feature>
<dbReference type="GO" id="GO:0008270">
    <property type="term" value="F:zinc ion binding"/>
    <property type="evidence" value="ECO:0007669"/>
    <property type="project" value="UniProtKB-UniRule"/>
</dbReference>
<accession>A0A6A4TI32</accession>
<dbReference type="GO" id="GO:0004222">
    <property type="term" value="F:metalloendopeptidase activity"/>
    <property type="evidence" value="ECO:0007669"/>
    <property type="project" value="UniProtKB-UniRule"/>
</dbReference>
<keyword evidence="9 19" id="KW-0378">Hydrolase</keyword>
<dbReference type="SUPFAM" id="SSF49599">
    <property type="entry name" value="TRAF domain-like"/>
    <property type="match status" value="1"/>
</dbReference>
<keyword evidence="4" id="KW-0245">EGF-like domain</keyword>
<keyword evidence="18" id="KW-0407">Ion channel</keyword>
<keyword evidence="3" id="KW-0813">Transport</keyword>
<evidence type="ECO:0000259" key="24">
    <source>
        <dbReference type="PROSITE" id="PS51864"/>
    </source>
</evidence>
<dbReference type="FunFam" id="3.40.390.10:FF:000015">
    <property type="entry name" value="Meprin A subunit"/>
    <property type="match status" value="1"/>
</dbReference>
<dbReference type="SMART" id="SM00137">
    <property type="entry name" value="MAM"/>
    <property type="match status" value="1"/>
</dbReference>
<evidence type="ECO:0000256" key="2">
    <source>
        <dbReference type="ARBA" id="ARBA00004479"/>
    </source>
</evidence>
<evidence type="ECO:0000256" key="20">
    <source>
        <dbReference type="RuleBase" id="RU361183"/>
    </source>
</evidence>
<organism evidence="25 26">
    <name type="scientific">Scophthalmus maximus</name>
    <name type="common">Turbot</name>
    <name type="synonym">Psetta maxima</name>
    <dbReference type="NCBI Taxonomy" id="52904"/>
    <lineage>
        <taxon>Eukaryota</taxon>
        <taxon>Metazoa</taxon>
        <taxon>Chordata</taxon>
        <taxon>Craniata</taxon>
        <taxon>Vertebrata</taxon>
        <taxon>Euteleostomi</taxon>
        <taxon>Actinopterygii</taxon>
        <taxon>Neopterygii</taxon>
        <taxon>Teleostei</taxon>
        <taxon>Neoteleostei</taxon>
        <taxon>Acanthomorphata</taxon>
        <taxon>Carangaria</taxon>
        <taxon>Pleuronectiformes</taxon>
        <taxon>Pleuronectoidei</taxon>
        <taxon>Scophthalmidae</taxon>
        <taxon>Scophthalmus</taxon>
    </lineage>
</organism>
<gene>
    <name evidence="25" type="ORF">F2P81_006033</name>
</gene>
<evidence type="ECO:0000259" key="22">
    <source>
        <dbReference type="PROSITE" id="PS50060"/>
    </source>
</evidence>
<dbReference type="SMART" id="SM00061">
    <property type="entry name" value="MATH"/>
    <property type="match status" value="1"/>
</dbReference>
<dbReference type="PROSITE" id="PS51864">
    <property type="entry name" value="ASTACIN"/>
    <property type="match status" value="1"/>
</dbReference>
<dbReference type="FunFam" id="2.60.210.10:FF:000009">
    <property type="entry name" value="Meprin A subunit"/>
    <property type="match status" value="1"/>
</dbReference>
<dbReference type="InterPro" id="IPR006026">
    <property type="entry name" value="Peptidase_Metallo"/>
</dbReference>
<proteinExistence type="predicted"/>
<dbReference type="PANTHER" id="PTHR10127:SF882">
    <property type="entry name" value="MEPRIN A SUBUNIT"/>
    <property type="match status" value="1"/>
</dbReference>
<dbReference type="InterPro" id="IPR002083">
    <property type="entry name" value="MATH/TRAF_dom"/>
</dbReference>
<dbReference type="PROSITE" id="PS50060">
    <property type="entry name" value="MAM_2"/>
    <property type="match status" value="1"/>
</dbReference>
<dbReference type="Proteomes" id="UP000438429">
    <property type="component" value="Unassembled WGS sequence"/>
</dbReference>
<evidence type="ECO:0000256" key="1">
    <source>
        <dbReference type="ARBA" id="ARBA00004141"/>
    </source>
</evidence>
<dbReference type="InterPro" id="IPR003930">
    <property type="entry name" value="K_chnl_Ca-activ_BK_bsu"/>
</dbReference>
<keyword evidence="15" id="KW-0865">Zymogen</keyword>
<evidence type="ECO:0000256" key="12">
    <source>
        <dbReference type="ARBA" id="ARBA00023049"/>
    </source>
</evidence>
<dbReference type="Gene3D" id="2.60.210.10">
    <property type="entry name" value="Apoptosis, Tumor Necrosis Factor Receptor Associated Protein 2, Chain A"/>
    <property type="match status" value="1"/>
</dbReference>
<dbReference type="PROSITE" id="PS50144">
    <property type="entry name" value="MATH"/>
    <property type="match status" value="1"/>
</dbReference>
<dbReference type="Pfam" id="PF01400">
    <property type="entry name" value="Astacin"/>
    <property type="match status" value="1"/>
</dbReference>
<dbReference type="InterPro" id="IPR000998">
    <property type="entry name" value="MAM_dom"/>
</dbReference>
<dbReference type="EC" id="3.4.24.-" evidence="20"/>
<keyword evidence="14 21" id="KW-0472">Membrane</keyword>
<keyword evidence="8" id="KW-0732">Signal</keyword>
<evidence type="ECO:0000256" key="3">
    <source>
        <dbReference type="ARBA" id="ARBA00022448"/>
    </source>
</evidence>
<evidence type="ECO:0000256" key="18">
    <source>
        <dbReference type="ARBA" id="ARBA00023303"/>
    </source>
</evidence>
<feature type="binding site" evidence="19">
    <location>
        <position position="268"/>
    </location>
    <ligand>
        <name>Zn(2+)</name>
        <dbReference type="ChEBI" id="CHEBI:29105"/>
        <note>catalytic</note>
    </ligand>
</feature>
<evidence type="ECO:0000256" key="16">
    <source>
        <dbReference type="ARBA" id="ARBA00023157"/>
    </source>
</evidence>
<feature type="binding site" evidence="19">
    <location>
        <position position="274"/>
    </location>
    <ligand>
        <name>Zn(2+)</name>
        <dbReference type="ChEBI" id="CHEBI:29105"/>
        <note>catalytic</note>
    </ligand>
</feature>
<evidence type="ECO:0000259" key="23">
    <source>
        <dbReference type="PROSITE" id="PS50144"/>
    </source>
</evidence>
<dbReference type="GO" id="GO:0016020">
    <property type="term" value="C:membrane"/>
    <property type="evidence" value="ECO:0007669"/>
    <property type="project" value="UniProtKB-SubCell"/>
</dbReference>
<dbReference type="SUPFAM" id="SSF49899">
    <property type="entry name" value="Concanavalin A-like lectins/glucanases"/>
    <property type="match status" value="1"/>
</dbReference>
<keyword evidence="16" id="KW-1015">Disulfide bond</keyword>
<keyword evidence="10 19" id="KW-0862">Zinc</keyword>
<keyword evidence="6 21" id="KW-0812">Transmembrane</keyword>
<keyword evidence="13" id="KW-0406">Ion transport</keyword>
<evidence type="ECO:0000256" key="21">
    <source>
        <dbReference type="SAM" id="Phobius"/>
    </source>
</evidence>
<dbReference type="Gene3D" id="2.60.120.200">
    <property type="match status" value="1"/>
</dbReference>
<dbReference type="InterPro" id="IPR008974">
    <property type="entry name" value="TRAF-like"/>
</dbReference>
<dbReference type="InterPro" id="IPR013320">
    <property type="entry name" value="ConA-like_dom_sf"/>
</dbReference>
<protein>
    <recommendedName>
        <fullName evidence="20">Metalloendopeptidase</fullName>
        <ecNumber evidence="20">3.4.24.-</ecNumber>
    </recommendedName>
</protein>
<dbReference type="AlphaFoldDB" id="A0A6A4TI32"/>
<name>A0A6A4TI32_SCOMX</name>
<dbReference type="Pfam" id="PF22486">
    <property type="entry name" value="MATH_2"/>
    <property type="match status" value="1"/>
</dbReference>
<dbReference type="CDD" id="cd06263">
    <property type="entry name" value="MAM"/>
    <property type="match status" value="1"/>
</dbReference>
<dbReference type="SMART" id="SM00235">
    <property type="entry name" value="ZnMc"/>
    <property type="match status" value="1"/>
</dbReference>
<comment type="cofactor">
    <cofactor evidence="19 20">
        <name>Zn(2+)</name>
        <dbReference type="ChEBI" id="CHEBI:29105"/>
    </cofactor>
    <text evidence="19 20">Binds 1 zinc ion per subunit.</text>
</comment>
<evidence type="ECO:0000256" key="6">
    <source>
        <dbReference type="ARBA" id="ARBA00022692"/>
    </source>
</evidence>
<dbReference type="Pfam" id="PF00629">
    <property type="entry name" value="MAM"/>
    <property type="match status" value="1"/>
</dbReference>
<evidence type="ECO:0000256" key="7">
    <source>
        <dbReference type="ARBA" id="ARBA00022723"/>
    </source>
</evidence>
<evidence type="ECO:0000313" key="25">
    <source>
        <dbReference type="EMBL" id="KAF0042501.1"/>
    </source>
</evidence>
<dbReference type="EMBL" id="VEVO01000005">
    <property type="protein sequence ID" value="KAF0042501.1"/>
    <property type="molecule type" value="Genomic_DNA"/>
</dbReference>
<evidence type="ECO:0000256" key="9">
    <source>
        <dbReference type="ARBA" id="ARBA00022801"/>
    </source>
</evidence>
<dbReference type="InterPro" id="IPR024079">
    <property type="entry name" value="MetalloPept_cat_dom_sf"/>
</dbReference>
<dbReference type="PRINTS" id="PR00480">
    <property type="entry name" value="ASTACIN"/>
</dbReference>
<evidence type="ECO:0000313" key="26">
    <source>
        <dbReference type="Proteomes" id="UP000438429"/>
    </source>
</evidence>
<dbReference type="Gene3D" id="3.40.390.10">
    <property type="entry name" value="Collagenase (Catalytic Domain)"/>
    <property type="match status" value="1"/>
</dbReference>
<evidence type="ECO:0000256" key="11">
    <source>
        <dbReference type="ARBA" id="ARBA00022989"/>
    </source>
</evidence>
<comment type="subcellular location">
    <subcellularLocation>
        <location evidence="1">Membrane</location>
        <topology evidence="1">Multi-pass membrane protein</topology>
    </subcellularLocation>
    <subcellularLocation>
        <location evidence="2">Membrane</location>
        <topology evidence="2">Single-pass type I membrane protein</topology>
    </subcellularLocation>
</comment>
<feature type="transmembrane region" description="Helical" evidence="21">
    <location>
        <begin position="53"/>
        <end position="74"/>
    </location>
</feature>
<dbReference type="InterPro" id="IPR001506">
    <property type="entry name" value="Peptidase_M12A"/>
</dbReference>
<evidence type="ECO:0000256" key="8">
    <source>
        <dbReference type="ARBA" id="ARBA00022729"/>
    </source>
</evidence>
<comment type="caution">
    <text evidence="25">The sequence shown here is derived from an EMBL/GenBank/DDBJ whole genome shotgun (WGS) entry which is preliminary data.</text>
</comment>
<feature type="domain" description="MATH" evidence="23">
    <location>
        <begin position="538"/>
        <end position="701"/>
    </location>
</feature>
<dbReference type="GO" id="GO:0006508">
    <property type="term" value="P:proteolysis"/>
    <property type="evidence" value="ECO:0007669"/>
    <property type="project" value="UniProtKB-KW"/>
</dbReference>
<evidence type="ECO:0000256" key="4">
    <source>
        <dbReference type="ARBA" id="ARBA00022536"/>
    </source>
</evidence>
<evidence type="ECO:0000256" key="10">
    <source>
        <dbReference type="ARBA" id="ARBA00022833"/>
    </source>
</evidence>
<keyword evidence="7 19" id="KW-0479">Metal-binding</keyword>
<dbReference type="PROSITE" id="PS00740">
    <property type="entry name" value="MAM_1"/>
    <property type="match status" value="1"/>
</dbReference>